<comment type="subcellular location">
    <subcellularLocation>
        <location evidence="1">Cell membrane</location>
    </subcellularLocation>
    <subcellularLocation>
        <location evidence="2">Cytoplasm</location>
        <location evidence="2">Cytoskeleton</location>
        <location evidence="2">Cilium axoneme</location>
    </subcellularLocation>
</comment>
<keyword evidence="4" id="KW-1003">Cell membrane</keyword>
<keyword evidence="6" id="KW-0853">WD repeat</keyword>
<evidence type="ECO:0000313" key="14">
    <source>
        <dbReference type="EMBL" id="CAK1540450.1"/>
    </source>
</evidence>
<dbReference type="GO" id="GO:0044782">
    <property type="term" value="P:cilium organization"/>
    <property type="evidence" value="ECO:0007669"/>
    <property type="project" value="TreeGrafter"/>
</dbReference>
<comment type="caution">
    <text evidence="14">The sequence shown here is derived from an EMBL/GenBank/DDBJ whole genome shotgun (WGS) entry which is preliminary data.</text>
</comment>
<evidence type="ECO:0000256" key="5">
    <source>
        <dbReference type="ARBA" id="ARBA00022490"/>
    </source>
</evidence>
<evidence type="ECO:0000256" key="2">
    <source>
        <dbReference type="ARBA" id="ARBA00004430"/>
    </source>
</evidence>
<feature type="region of interest" description="Disordered" evidence="13">
    <location>
        <begin position="778"/>
        <end position="801"/>
    </location>
</feature>
<keyword evidence="9" id="KW-0969">Cilium</keyword>
<keyword evidence="8" id="KW-0970">Cilium biogenesis/degradation</keyword>
<keyword evidence="5" id="KW-0963">Cytoplasm</keyword>
<feature type="region of interest" description="Disordered" evidence="13">
    <location>
        <begin position="536"/>
        <end position="583"/>
    </location>
</feature>
<dbReference type="InterPro" id="IPR036322">
    <property type="entry name" value="WD40_repeat_dom_sf"/>
</dbReference>
<keyword evidence="15" id="KW-1185">Reference proteome</keyword>
<dbReference type="GO" id="GO:0007399">
    <property type="term" value="P:nervous system development"/>
    <property type="evidence" value="ECO:0007669"/>
    <property type="project" value="TreeGrafter"/>
</dbReference>
<dbReference type="GO" id="GO:0097541">
    <property type="term" value="C:axonemal basal plate"/>
    <property type="evidence" value="ECO:0007669"/>
    <property type="project" value="TreeGrafter"/>
</dbReference>
<evidence type="ECO:0000256" key="8">
    <source>
        <dbReference type="ARBA" id="ARBA00022794"/>
    </source>
</evidence>
<keyword evidence="7" id="KW-0677">Repeat</keyword>
<evidence type="ECO:0000256" key="11">
    <source>
        <dbReference type="ARBA" id="ARBA00023212"/>
    </source>
</evidence>
<evidence type="ECO:0000313" key="15">
    <source>
        <dbReference type="Proteomes" id="UP001497472"/>
    </source>
</evidence>
<name>A0AAV1ITJ8_9NEOP</name>
<protein>
    <recommendedName>
        <fullName evidence="16">WD repeat-containing and planar cell polarity effector protein fritz</fullName>
    </recommendedName>
</protein>
<evidence type="ECO:0000256" key="4">
    <source>
        <dbReference type="ARBA" id="ARBA00022475"/>
    </source>
</evidence>
<dbReference type="GO" id="GO:0005886">
    <property type="term" value="C:plasma membrane"/>
    <property type="evidence" value="ECO:0007669"/>
    <property type="project" value="UniProtKB-SubCell"/>
</dbReference>
<evidence type="ECO:0000256" key="7">
    <source>
        <dbReference type="ARBA" id="ARBA00022737"/>
    </source>
</evidence>
<sequence>MFSYDVKFFTIDDSVLYVKNNDLKSYKYEVKKKVDESLYESGKRTYCENRGGYHRPAKLNHIRQLESKLRDWTVIACEWRSDTLATLVFSSGVLAHLSIKPNTLDVIQVLFDRYCIGKLIGHTVTNVVLSSTHILYVHPEHRDPHIQSVELAGSNRKIDRHVSWCQSNAGVKLLVWSNNIADPAPWSPLMEDHANLHLYYIEGQEVSLIAFQQVENEVLSAELSNKHPNIVHVIEQISSHKNGINLSWLRYDVPKGDRVAQLLLHQNITQVTLPSPVRVARRSPCDLRLLVASIDGTLHIINHIAGLTHSIKAGFIPTDVLWAGELIIASEENGRLQCFDRALSALHHHTKCLDLSSYLRDTRRIQILGTRRFKSGPMILLTFSGGPLTLLRISHPHLITAWLRSGRPNATVDLLQTYDWVEEGDVCLHGISEVVINALRGNTFDLNAENAIQGALGVYLAPAAPLPISASKYAPPIHDLARKFFHHLLRRGRIEKAMSLAVELEAWDLFSDAQWAAMRTGQRHLAQEAASLAAHYAPRSSHPGSECSESCSQCSSGSCSESEEEHKDIRKTNPPPLPRVSLPPQPTILPVPVTHNPPSTNSIRPNLHQYLERDNTIWNTNVKDDTYIANLIEPKPSKSSNMRWNSVDNVLNFKMSGTKISEGIVKPTTDLVAKSSDRMVPTHFNHLFRSEIKNDIPNTYRYSSNIHVGNSNFNERYRQDNTVWPGSRPAERNKVKFSDTITIAVVPDQPQSEVAKELADSLPLCPPNKYLAAFAPHGSPSQAQFANESRRAPLEGEAPRNTPKVKVVHFGMV</sequence>
<proteinExistence type="inferred from homology"/>
<dbReference type="Pfam" id="PF11768">
    <property type="entry name" value="Frtz"/>
    <property type="match status" value="3"/>
</dbReference>
<dbReference type="EMBL" id="CAVLEF010000001">
    <property type="protein sequence ID" value="CAK1540450.1"/>
    <property type="molecule type" value="Genomic_DNA"/>
</dbReference>
<evidence type="ECO:0000256" key="10">
    <source>
        <dbReference type="ARBA" id="ARBA00023136"/>
    </source>
</evidence>
<gene>
    <name evidence="14" type="ORF">LNINA_LOCUS504</name>
</gene>
<dbReference type="PANTHER" id="PTHR13667">
    <property type="entry name" value="HOMOLOC-13"/>
    <property type="match status" value="1"/>
</dbReference>
<organism evidence="14 15">
    <name type="scientific">Leptosia nina</name>
    <dbReference type="NCBI Taxonomy" id="320188"/>
    <lineage>
        <taxon>Eukaryota</taxon>
        <taxon>Metazoa</taxon>
        <taxon>Ecdysozoa</taxon>
        <taxon>Arthropoda</taxon>
        <taxon>Hexapoda</taxon>
        <taxon>Insecta</taxon>
        <taxon>Pterygota</taxon>
        <taxon>Neoptera</taxon>
        <taxon>Endopterygota</taxon>
        <taxon>Lepidoptera</taxon>
        <taxon>Glossata</taxon>
        <taxon>Ditrysia</taxon>
        <taxon>Papilionoidea</taxon>
        <taxon>Pieridae</taxon>
        <taxon>Pierinae</taxon>
        <taxon>Leptosia</taxon>
    </lineage>
</organism>
<dbReference type="AlphaFoldDB" id="A0AAV1ITJ8"/>
<dbReference type="GO" id="GO:0045184">
    <property type="term" value="P:establishment of protein localization"/>
    <property type="evidence" value="ECO:0007669"/>
    <property type="project" value="TreeGrafter"/>
</dbReference>
<keyword evidence="11" id="KW-0206">Cytoskeleton</keyword>
<evidence type="ECO:0000256" key="1">
    <source>
        <dbReference type="ARBA" id="ARBA00004236"/>
    </source>
</evidence>
<feature type="compositionally biased region" description="Pro residues" evidence="13">
    <location>
        <begin position="573"/>
        <end position="583"/>
    </location>
</feature>
<evidence type="ECO:0000256" key="12">
    <source>
        <dbReference type="ARBA" id="ARBA00023273"/>
    </source>
</evidence>
<evidence type="ECO:0000256" key="6">
    <source>
        <dbReference type="ARBA" id="ARBA00022574"/>
    </source>
</evidence>
<evidence type="ECO:0000256" key="3">
    <source>
        <dbReference type="ARBA" id="ARBA00006059"/>
    </source>
</evidence>
<accession>A0AAV1ITJ8</accession>
<dbReference type="SUPFAM" id="SSF50978">
    <property type="entry name" value="WD40 repeat-like"/>
    <property type="match status" value="1"/>
</dbReference>
<feature type="compositionally biased region" description="Low complexity" evidence="13">
    <location>
        <begin position="545"/>
        <end position="560"/>
    </location>
</feature>
<keyword evidence="12" id="KW-0966">Cell projection</keyword>
<comment type="similarity">
    <text evidence="3">Belongs to the WD repeat fritz family.</text>
</comment>
<feature type="compositionally biased region" description="Basic and acidic residues" evidence="13">
    <location>
        <begin position="788"/>
        <end position="798"/>
    </location>
</feature>
<dbReference type="PANTHER" id="PTHR13667:SF5">
    <property type="entry name" value="WD REPEAT-CONTAINING AND PLANAR CELL POLARITY EFFECTOR PROTEIN FRITZ HOMOLOG"/>
    <property type="match status" value="1"/>
</dbReference>
<dbReference type="InterPro" id="IPR024511">
    <property type="entry name" value="Frtz"/>
</dbReference>
<evidence type="ECO:0008006" key="16">
    <source>
        <dbReference type="Google" id="ProtNLM"/>
    </source>
</evidence>
<reference evidence="14 15" key="1">
    <citation type="submission" date="2023-11" db="EMBL/GenBank/DDBJ databases">
        <authorList>
            <person name="Okamura Y."/>
        </authorList>
    </citation>
    <scope>NUCLEOTIDE SEQUENCE [LARGE SCALE GENOMIC DNA]</scope>
</reference>
<evidence type="ECO:0000256" key="9">
    <source>
        <dbReference type="ARBA" id="ARBA00023069"/>
    </source>
</evidence>
<keyword evidence="10" id="KW-0472">Membrane</keyword>
<evidence type="ECO:0000256" key="13">
    <source>
        <dbReference type="SAM" id="MobiDB-lite"/>
    </source>
</evidence>
<dbReference type="Proteomes" id="UP001497472">
    <property type="component" value="Unassembled WGS sequence"/>
</dbReference>